<dbReference type="Proteomes" id="UP000004208">
    <property type="component" value="Unassembled WGS sequence"/>
</dbReference>
<protein>
    <recommendedName>
        <fullName evidence="6">Secreted protein</fullName>
    </recommendedName>
</protein>
<name>D7WBT5_9CORY</name>
<keyword evidence="2" id="KW-0472">Membrane</keyword>
<keyword evidence="2" id="KW-1133">Transmembrane helix</keyword>
<evidence type="ECO:0000313" key="5">
    <source>
        <dbReference type="Proteomes" id="UP000004208"/>
    </source>
</evidence>
<dbReference type="EMBL" id="ACLJ02000001">
    <property type="protein sequence ID" value="EFK55316.1"/>
    <property type="molecule type" value="Genomic_DNA"/>
</dbReference>
<keyword evidence="5" id="KW-1185">Reference proteome</keyword>
<feature type="compositionally biased region" description="Basic and acidic residues" evidence="1">
    <location>
        <begin position="46"/>
        <end position="59"/>
    </location>
</feature>
<dbReference type="AlphaFoldDB" id="D7WBT5"/>
<evidence type="ECO:0000256" key="2">
    <source>
        <dbReference type="SAM" id="Phobius"/>
    </source>
</evidence>
<dbReference type="HOGENOM" id="CLU_2192586_0_0_11"/>
<accession>D7WBT5</accession>
<feature type="chain" id="PRO_5003108485" description="Secreted protein" evidence="3">
    <location>
        <begin position="26"/>
        <end position="108"/>
    </location>
</feature>
<feature type="compositionally biased region" description="Low complexity" evidence="1">
    <location>
        <begin position="26"/>
        <end position="44"/>
    </location>
</feature>
<evidence type="ECO:0000256" key="1">
    <source>
        <dbReference type="SAM" id="MobiDB-lite"/>
    </source>
</evidence>
<reference evidence="4" key="1">
    <citation type="submission" date="2010-06" db="EMBL/GenBank/DDBJ databases">
        <authorList>
            <person name="Muzny D."/>
            <person name="Qin X."/>
            <person name="Buhay C."/>
            <person name="Dugan-Rocha S."/>
            <person name="Ding Y."/>
            <person name="Chen G."/>
            <person name="Hawes A."/>
            <person name="Holder M."/>
            <person name="Jhangiani S."/>
            <person name="Johnson A."/>
            <person name="Khan Z."/>
            <person name="Li Z."/>
            <person name="Liu W."/>
            <person name="Liu X."/>
            <person name="Perez L."/>
            <person name="Shen H."/>
            <person name="Wang Q."/>
            <person name="Watt J."/>
            <person name="Xi L."/>
            <person name="Xin Y."/>
            <person name="Zhou J."/>
            <person name="Deng J."/>
            <person name="Jiang H."/>
            <person name="Liu Y."/>
            <person name="Qu J."/>
            <person name="Song X.-Z."/>
            <person name="Zhang L."/>
            <person name="Villasana D."/>
            <person name="Johnson A."/>
            <person name="Liu J."/>
            <person name="Liyanage D."/>
            <person name="Lorensuhewa L."/>
            <person name="Robinson T."/>
            <person name="Song A."/>
            <person name="Song B.-B."/>
            <person name="Dinh H."/>
            <person name="Thornton R."/>
            <person name="Coyle M."/>
            <person name="Francisco L."/>
            <person name="Jackson L."/>
            <person name="Javaid M."/>
            <person name="Korchina V."/>
            <person name="Kovar C."/>
            <person name="Mata R."/>
            <person name="Mathew T."/>
            <person name="Ngo R."/>
            <person name="Nguyen L."/>
            <person name="Nguyen N."/>
            <person name="Okwuonu G."/>
            <person name="Ongeri F."/>
            <person name="Pham C."/>
            <person name="Simmons D."/>
            <person name="Wilczek-Boney K."/>
            <person name="Hale W."/>
            <person name="Jakkamsetti A."/>
            <person name="Pham P."/>
            <person name="Ruth R."/>
            <person name="San Lucas F."/>
            <person name="Warren J."/>
            <person name="Zhang J."/>
            <person name="Zhao Z."/>
            <person name="Zhou C."/>
            <person name="Zhu D."/>
            <person name="Lee S."/>
            <person name="Bess C."/>
            <person name="Blankenburg K."/>
            <person name="Forbes L."/>
            <person name="Fu Q."/>
            <person name="Gubbala S."/>
            <person name="Hirani K."/>
            <person name="Jayaseelan J.C."/>
            <person name="Lara F."/>
            <person name="Munidasa M."/>
            <person name="Palculict T."/>
            <person name="Patil S."/>
            <person name="Pu L.-L."/>
            <person name="Saada N."/>
            <person name="Tang L."/>
            <person name="Weissenberger G."/>
            <person name="Zhu Y."/>
            <person name="Hemphill L."/>
            <person name="Shang Y."/>
            <person name="Youmans B."/>
            <person name="Ayvaz T."/>
            <person name="Ross M."/>
            <person name="Santibanez J."/>
            <person name="Aqrawi P."/>
            <person name="Gross S."/>
            <person name="Joshi V."/>
            <person name="Fowler G."/>
            <person name="Nazareth L."/>
            <person name="Reid J."/>
            <person name="Worley K."/>
            <person name="Petrosino J."/>
            <person name="Highlander S."/>
            <person name="Gibbs R."/>
        </authorList>
    </citation>
    <scope>NUCLEOTIDE SEQUENCE [LARGE SCALE GENOMIC DNA]</scope>
    <source>
        <strain evidence="4">ATCC 33030</strain>
    </source>
</reference>
<feature type="signal peptide" evidence="3">
    <location>
        <begin position="1"/>
        <end position="25"/>
    </location>
</feature>
<proteinExistence type="predicted"/>
<dbReference type="RefSeq" id="WP_005287657.1">
    <property type="nucleotide sequence ID" value="NZ_CM000961.1"/>
</dbReference>
<evidence type="ECO:0000256" key="3">
    <source>
        <dbReference type="SAM" id="SignalP"/>
    </source>
</evidence>
<dbReference type="STRING" id="585529.HMPREF0291_10574"/>
<evidence type="ECO:0008006" key="6">
    <source>
        <dbReference type="Google" id="ProtNLM"/>
    </source>
</evidence>
<feature type="region of interest" description="Disordered" evidence="1">
    <location>
        <begin position="26"/>
        <end position="62"/>
    </location>
</feature>
<keyword evidence="2" id="KW-0812">Transmembrane</keyword>
<gene>
    <name evidence="4" type="ORF">HMPREF0291_10574</name>
</gene>
<comment type="caution">
    <text evidence="4">The sequence shown here is derived from an EMBL/GenBank/DDBJ whole genome shotgun (WGS) entry which is preliminary data.</text>
</comment>
<evidence type="ECO:0000313" key="4">
    <source>
        <dbReference type="EMBL" id="EFK55316.1"/>
    </source>
</evidence>
<sequence>MKKLTTAFAAAALSASLLSVPAAQAADSSGSGSALQAFSSASSQKDNADKIPDGWETPKEPPLGSAYTGFAPISVGLGFAALAVLAGAILKLPQVQQAIQDFTKNLQF</sequence>
<feature type="transmembrane region" description="Helical" evidence="2">
    <location>
        <begin position="69"/>
        <end position="90"/>
    </location>
</feature>
<organism evidence="4 5">
    <name type="scientific">Corynebacterium genitalium ATCC 33030</name>
    <dbReference type="NCBI Taxonomy" id="585529"/>
    <lineage>
        <taxon>Bacteria</taxon>
        <taxon>Bacillati</taxon>
        <taxon>Actinomycetota</taxon>
        <taxon>Actinomycetes</taxon>
        <taxon>Mycobacteriales</taxon>
        <taxon>Corynebacteriaceae</taxon>
        <taxon>Corynebacterium</taxon>
    </lineage>
</organism>
<keyword evidence="3" id="KW-0732">Signal</keyword>